<dbReference type="OrthoDB" id="595476at2"/>
<dbReference type="EMBL" id="PPSL01000001">
    <property type="protein sequence ID" value="PQJ13038.1"/>
    <property type="molecule type" value="Genomic_DNA"/>
</dbReference>
<dbReference type="Gene3D" id="3.30.2310.20">
    <property type="entry name" value="RelE-like"/>
    <property type="match status" value="1"/>
</dbReference>
<name>A0A2S7T281_9BACT</name>
<evidence type="ECO:0000313" key="2">
    <source>
        <dbReference type="EMBL" id="PQJ13038.1"/>
    </source>
</evidence>
<reference evidence="2 3" key="1">
    <citation type="submission" date="2018-01" db="EMBL/GenBank/DDBJ databases">
        <title>A novel member of the phylum Bacteroidetes isolated from glacier ice.</title>
        <authorList>
            <person name="Liu Q."/>
            <person name="Xin Y.-H."/>
        </authorList>
    </citation>
    <scope>NUCLEOTIDE SEQUENCE [LARGE SCALE GENOMIC DNA]</scope>
    <source>
        <strain evidence="2 3">RB1R16</strain>
    </source>
</reference>
<proteinExistence type="predicted"/>
<evidence type="ECO:0008006" key="4">
    <source>
        <dbReference type="Google" id="ProtNLM"/>
    </source>
</evidence>
<gene>
    <name evidence="2" type="ORF">CJD36_004650</name>
</gene>
<dbReference type="InterPro" id="IPR007712">
    <property type="entry name" value="RelE/ParE_toxin"/>
</dbReference>
<evidence type="ECO:0000313" key="3">
    <source>
        <dbReference type="Proteomes" id="UP000239872"/>
    </source>
</evidence>
<dbReference type="Proteomes" id="UP000239872">
    <property type="component" value="Unassembled WGS sequence"/>
</dbReference>
<sequence>MTYNFTISPRAATQYREAVLWYIDKSILAGRNFDFELNEKIREICLHPTLYRNTVKKFREANLRVFPFTVVYKIDEKNHLVIITSIFHNKRNPIGKYPV</sequence>
<comment type="caution">
    <text evidence="2">The sequence shown here is derived from an EMBL/GenBank/DDBJ whole genome shotgun (WGS) entry which is preliminary data.</text>
</comment>
<keyword evidence="1" id="KW-1277">Toxin-antitoxin system</keyword>
<dbReference type="RefSeq" id="WP_105037922.1">
    <property type="nucleotide sequence ID" value="NZ_PPSL01000001.1"/>
</dbReference>
<accession>A0A2S7T281</accession>
<organism evidence="2 3">
    <name type="scientific">Flavipsychrobacter stenotrophus</name>
    <dbReference type="NCBI Taxonomy" id="2077091"/>
    <lineage>
        <taxon>Bacteria</taxon>
        <taxon>Pseudomonadati</taxon>
        <taxon>Bacteroidota</taxon>
        <taxon>Chitinophagia</taxon>
        <taxon>Chitinophagales</taxon>
        <taxon>Chitinophagaceae</taxon>
        <taxon>Flavipsychrobacter</taxon>
    </lineage>
</organism>
<dbReference type="InterPro" id="IPR035093">
    <property type="entry name" value="RelE/ParE_toxin_dom_sf"/>
</dbReference>
<evidence type="ECO:0000256" key="1">
    <source>
        <dbReference type="ARBA" id="ARBA00022649"/>
    </source>
</evidence>
<keyword evidence="3" id="KW-1185">Reference proteome</keyword>
<dbReference type="AlphaFoldDB" id="A0A2S7T281"/>
<protein>
    <recommendedName>
        <fullName evidence="4">Type II toxin-antitoxin system RelE/ParE family toxin</fullName>
    </recommendedName>
</protein>
<dbReference type="Pfam" id="PF05016">
    <property type="entry name" value="ParE_toxin"/>
    <property type="match status" value="1"/>
</dbReference>